<protein>
    <recommendedName>
        <fullName evidence="3">tetrahydrofolate synthase</fullName>
        <ecNumber evidence="3">6.3.2.17</ecNumber>
    </recommendedName>
    <alternativeName>
        <fullName evidence="9">Tetrahydrofolylpolyglutamate synthase</fullName>
    </alternativeName>
</protein>
<evidence type="ECO:0000256" key="4">
    <source>
        <dbReference type="ARBA" id="ARBA00022598"/>
    </source>
</evidence>
<dbReference type="InterPro" id="IPR013221">
    <property type="entry name" value="Mur_ligase_cen"/>
</dbReference>
<dbReference type="PANTHER" id="PTHR11136">
    <property type="entry name" value="FOLYLPOLYGLUTAMATE SYNTHASE-RELATED"/>
    <property type="match status" value="1"/>
</dbReference>
<dbReference type="EMBL" id="PNHP01000001">
    <property type="protein sequence ID" value="PMC82481.1"/>
    <property type="molecule type" value="Genomic_DNA"/>
</dbReference>
<dbReference type="SUPFAM" id="SSF53623">
    <property type="entry name" value="MurD-like peptide ligases, catalytic domain"/>
    <property type="match status" value="1"/>
</dbReference>
<dbReference type="RefSeq" id="WP_102197536.1">
    <property type="nucleotide sequence ID" value="NZ_PNHP01000001.1"/>
</dbReference>
<dbReference type="Gene3D" id="3.40.1190.10">
    <property type="entry name" value="Mur-like, catalytic domain"/>
    <property type="match status" value="1"/>
</dbReference>
<dbReference type="Pfam" id="PF02875">
    <property type="entry name" value="Mur_ligase_C"/>
    <property type="match status" value="1"/>
</dbReference>
<evidence type="ECO:0000256" key="1">
    <source>
        <dbReference type="ARBA" id="ARBA00001946"/>
    </source>
</evidence>
<evidence type="ECO:0000256" key="8">
    <source>
        <dbReference type="ARBA" id="ARBA00022842"/>
    </source>
</evidence>
<reference evidence="14 15" key="1">
    <citation type="submission" date="2017-09" db="EMBL/GenBank/DDBJ databases">
        <title>Bacterial strain isolated from the female urinary microbiota.</title>
        <authorList>
            <person name="Thomas-White K."/>
            <person name="Kumar N."/>
            <person name="Forster S."/>
            <person name="Putonti C."/>
            <person name="Lawley T."/>
            <person name="Wolfe A.J."/>
        </authorList>
    </citation>
    <scope>NUCLEOTIDE SEQUENCE [LARGE SCALE GENOMIC DNA]</scope>
    <source>
        <strain evidence="14 15">UMB0204</strain>
    </source>
</reference>
<keyword evidence="4 11" id="KW-0436">Ligase</keyword>
<evidence type="ECO:0000259" key="13">
    <source>
        <dbReference type="Pfam" id="PF08245"/>
    </source>
</evidence>
<evidence type="ECO:0000256" key="11">
    <source>
        <dbReference type="PIRNR" id="PIRNR001563"/>
    </source>
</evidence>
<dbReference type="PIRSF" id="PIRSF001563">
    <property type="entry name" value="Folylpolyglu_synth"/>
    <property type="match status" value="1"/>
</dbReference>
<dbReference type="Gene3D" id="3.90.190.20">
    <property type="entry name" value="Mur ligase, C-terminal domain"/>
    <property type="match status" value="1"/>
</dbReference>
<dbReference type="GO" id="GO:0005737">
    <property type="term" value="C:cytoplasm"/>
    <property type="evidence" value="ECO:0007669"/>
    <property type="project" value="TreeGrafter"/>
</dbReference>
<evidence type="ECO:0000313" key="14">
    <source>
        <dbReference type="EMBL" id="PMC82481.1"/>
    </source>
</evidence>
<evidence type="ECO:0000256" key="3">
    <source>
        <dbReference type="ARBA" id="ARBA00013025"/>
    </source>
</evidence>
<dbReference type="PROSITE" id="PS01012">
    <property type="entry name" value="FOLYLPOLYGLU_SYNT_2"/>
    <property type="match status" value="1"/>
</dbReference>
<proteinExistence type="inferred from homology"/>
<evidence type="ECO:0000256" key="2">
    <source>
        <dbReference type="ARBA" id="ARBA00008276"/>
    </source>
</evidence>
<evidence type="ECO:0000256" key="6">
    <source>
        <dbReference type="ARBA" id="ARBA00022741"/>
    </source>
</evidence>
<name>A0A2N6UKV1_9FIRM</name>
<comment type="cofactor">
    <cofactor evidence="1">
        <name>Mg(2+)</name>
        <dbReference type="ChEBI" id="CHEBI:18420"/>
    </cofactor>
</comment>
<accession>A0A2N6UKV1</accession>
<feature type="domain" description="Mur ligase central" evidence="13">
    <location>
        <begin position="47"/>
        <end position="267"/>
    </location>
</feature>
<dbReference type="GO" id="GO:0004326">
    <property type="term" value="F:tetrahydrofolylpolyglutamate synthase activity"/>
    <property type="evidence" value="ECO:0007669"/>
    <property type="project" value="UniProtKB-EC"/>
</dbReference>
<dbReference type="SUPFAM" id="SSF53244">
    <property type="entry name" value="MurD-like peptide ligases, peptide-binding domain"/>
    <property type="match status" value="1"/>
</dbReference>
<organism evidence="14 15">
    <name type="scientific">Anaerococcus hydrogenalis</name>
    <dbReference type="NCBI Taxonomy" id="33029"/>
    <lineage>
        <taxon>Bacteria</taxon>
        <taxon>Bacillati</taxon>
        <taxon>Bacillota</taxon>
        <taxon>Tissierellia</taxon>
        <taxon>Tissierellales</taxon>
        <taxon>Peptoniphilaceae</taxon>
        <taxon>Anaerococcus</taxon>
    </lineage>
</organism>
<dbReference type="AlphaFoldDB" id="A0A2N6UKV1"/>
<keyword evidence="7 11" id="KW-0067">ATP-binding</keyword>
<dbReference type="FunFam" id="3.40.1190.10:FF:000011">
    <property type="entry name" value="Folylpolyglutamate synthase/dihydrofolate synthase"/>
    <property type="match status" value="1"/>
</dbReference>
<evidence type="ECO:0000256" key="9">
    <source>
        <dbReference type="ARBA" id="ARBA00030592"/>
    </source>
</evidence>
<dbReference type="InterPro" id="IPR036565">
    <property type="entry name" value="Mur-like_cat_sf"/>
</dbReference>
<dbReference type="InterPro" id="IPR036615">
    <property type="entry name" value="Mur_ligase_C_dom_sf"/>
</dbReference>
<dbReference type="GO" id="GO:0008841">
    <property type="term" value="F:dihydrofolate synthase activity"/>
    <property type="evidence" value="ECO:0007669"/>
    <property type="project" value="TreeGrafter"/>
</dbReference>
<evidence type="ECO:0000259" key="12">
    <source>
        <dbReference type="Pfam" id="PF02875"/>
    </source>
</evidence>
<dbReference type="NCBIfam" id="TIGR01499">
    <property type="entry name" value="folC"/>
    <property type="match status" value="1"/>
</dbReference>
<comment type="caution">
    <text evidence="14">The sequence shown here is derived from an EMBL/GenBank/DDBJ whole genome shotgun (WGS) entry which is preliminary data.</text>
</comment>
<dbReference type="Proteomes" id="UP000235658">
    <property type="component" value="Unassembled WGS sequence"/>
</dbReference>
<dbReference type="PANTHER" id="PTHR11136:SF0">
    <property type="entry name" value="DIHYDROFOLATE SYNTHETASE-RELATED"/>
    <property type="match status" value="1"/>
</dbReference>
<evidence type="ECO:0000256" key="5">
    <source>
        <dbReference type="ARBA" id="ARBA00022723"/>
    </source>
</evidence>
<keyword evidence="5" id="KW-0479">Metal-binding</keyword>
<dbReference type="GO" id="GO:0005524">
    <property type="term" value="F:ATP binding"/>
    <property type="evidence" value="ECO:0007669"/>
    <property type="project" value="UniProtKB-KW"/>
</dbReference>
<dbReference type="Pfam" id="PF08245">
    <property type="entry name" value="Mur_ligase_M"/>
    <property type="match status" value="1"/>
</dbReference>
<dbReference type="GO" id="GO:0046872">
    <property type="term" value="F:metal ion binding"/>
    <property type="evidence" value="ECO:0007669"/>
    <property type="project" value="UniProtKB-KW"/>
</dbReference>
<comment type="catalytic activity">
    <reaction evidence="10">
        <text>(6S)-5,6,7,8-tetrahydrofolyl-(gamma-L-Glu)(n) + L-glutamate + ATP = (6S)-5,6,7,8-tetrahydrofolyl-(gamma-L-Glu)(n+1) + ADP + phosphate + H(+)</text>
        <dbReference type="Rhea" id="RHEA:10580"/>
        <dbReference type="Rhea" id="RHEA-COMP:14738"/>
        <dbReference type="Rhea" id="RHEA-COMP:14740"/>
        <dbReference type="ChEBI" id="CHEBI:15378"/>
        <dbReference type="ChEBI" id="CHEBI:29985"/>
        <dbReference type="ChEBI" id="CHEBI:30616"/>
        <dbReference type="ChEBI" id="CHEBI:43474"/>
        <dbReference type="ChEBI" id="CHEBI:141005"/>
        <dbReference type="ChEBI" id="CHEBI:456216"/>
        <dbReference type="EC" id="6.3.2.17"/>
    </reaction>
</comment>
<evidence type="ECO:0000256" key="10">
    <source>
        <dbReference type="ARBA" id="ARBA00047493"/>
    </source>
</evidence>
<keyword evidence="6 11" id="KW-0547">Nucleotide-binding</keyword>
<dbReference type="InterPro" id="IPR004101">
    <property type="entry name" value="Mur_ligase_C"/>
</dbReference>
<dbReference type="EC" id="6.3.2.17" evidence="3"/>
<dbReference type="InterPro" id="IPR001645">
    <property type="entry name" value="Folylpolyglutamate_synth"/>
</dbReference>
<sequence length="424" mass="48297">MIKDKDYYLDWIYSRGNSAGKRRDLKAIRSLLKDLGDPQDKIKVIHIAGTNGKGSTANFIASTLAQTKKCGIFTSPYMEEINEEVRINGISISDEDFFYYIEMIKPICENLDKIGLRNTYFEVMTALMFKYFYDKKVDVCVVETGLGGLLDSTNVVKKPLACLITTISMDHMSILGNSLEEIAKNKAGIIKDNVPVFIYPQNAVAYNIIKKEAKKKNAPLHEFSFDQITIKSQNTGYNQFDFKGYSDVKTSLIGKIQIYNACNAINLLDYFKEDFDLDDNIIKEGIYKSKNPGRLQMISTKPRVLLDGSHNRESFDALLDSLSLFNYNRLIVGFSVLKDKEYKYIIKKLSEISSEIVVTSVDNPRAFEAKELKEIVKKDFSKVRAIENNISAYEYTKSRAKNDDLVLWCGSLYLIGEIIKYESK</sequence>
<feature type="domain" description="Mur ligase C-terminal" evidence="12">
    <location>
        <begin position="293"/>
        <end position="411"/>
    </location>
</feature>
<keyword evidence="8" id="KW-0460">Magnesium</keyword>
<comment type="similarity">
    <text evidence="2 11">Belongs to the folylpolyglutamate synthase family.</text>
</comment>
<dbReference type="InterPro" id="IPR018109">
    <property type="entry name" value="Folylpolyglutamate_synth_CS"/>
</dbReference>
<dbReference type="GeneID" id="84577903"/>
<gene>
    <name evidence="14" type="ORF">CJ192_01765</name>
</gene>
<evidence type="ECO:0000313" key="15">
    <source>
        <dbReference type="Proteomes" id="UP000235658"/>
    </source>
</evidence>
<evidence type="ECO:0000256" key="7">
    <source>
        <dbReference type="ARBA" id="ARBA00022840"/>
    </source>
</evidence>